<feature type="region of interest" description="Disordered" evidence="1">
    <location>
        <begin position="242"/>
        <end position="268"/>
    </location>
</feature>
<proteinExistence type="predicted"/>
<dbReference type="Proteomes" id="UP000807504">
    <property type="component" value="Unassembled WGS sequence"/>
</dbReference>
<organism evidence="3 4">
    <name type="scientific">Argiope bruennichi</name>
    <name type="common">Wasp spider</name>
    <name type="synonym">Aranea bruennichi</name>
    <dbReference type="NCBI Taxonomy" id="94029"/>
    <lineage>
        <taxon>Eukaryota</taxon>
        <taxon>Metazoa</taxon>
        <taxon>Ecdysozoa</taxon>
        <taxon>Arthropoda</taxon>
        <taxon>Chelicerata</taxon>
        <taxon>Arachnida</taxon>
        <taxon>Araneae</taxon>
        <taxon>Araneomorphae</taxon>
        <taxon>Entelegynae</taxon>
        <taxon>Araneoidea</taxon>
        <taxon>Araneidae</taxon>
        <taxon>Argiope</taxon>
    </lineage>
</organism>
<dbReference type="EMBL" id="JABXBU010002227">
    <property type="protein sequence ID" value="KAF8774382.1"/>
    <property type="molecule type" value="Genomic_DNA"/>
</dbReference>
<feature type="compositionally biased region" description="Basic and acidic residues" evidence="1">
    <location>
        <begin position="252"/>
        <end position="268"/>
    </location>
</feature>
<evidence type="ECO:0000313" key="4">
    <source>
        <dbReference type="Proteomes" id="UP000807504"/>
    </source>
</evidence>
<evidence type="ECO:0000313" key="3">
    <source>
        <dbReference type="EMBL" id="KAF8774382.1"/>
    </source>
</evidence>
<sequence>MPIWTSKDNMKKTYNPNVYPKSDANKGVNFGDKRNEYGIFGNIKNRLMKYQAPKFVPQKKRLDMNSNNVPRLRYQPLTLDGKNTFIGDTKYKPSKFLRGENDLYRNSQKYPSTLFAKHQTGRNPIQGEQNLFFKNKQIINPFLKTYQHKNEYYPVSFEKGQNKRRQLHVPQGYFGVKNNANGYQDSHFKAKVGSTKAPGNLTESTEQMNSVMFTSWFLIALLICVPLFLLFICRKAKKGNTTHKATRKKFQKTSERIPETETSDSKII</sequence>
<protein>
    <submittedName>
        <fullName evidence="3">Uncharacterized protein</fullName>
    </submittedName>
</protein>
<keyword evidence="2" id="KW-1133">Transmembrane helix</keyword>
<keyword evidence="2" id="KW-0812">Transmembrane</keyword>
<keyword evidence="2" id="KW-0472">Membrane</keyword>
<name>A0A8T0EK98_ARGBR</name>
<reference evidence="3" key="2">
    <citation type="submission" date="2020-06" db="EMBL/GenBank/DDBJ databases">
        <authorList>
            <person name="Sheffer M."/>
        </authorList>
    </citation>
    <scope>NUCLEOTIDE SEQUENCE</scope>
</reference>
<dbReference type="AlphaFoldDB" id="A0A8T0EK98"/>
<accession>A0A8T0EK98</accession>
<gene>
    <name evidence="3" type="ORF">HNY73_016936</name>
</gene>
<feature type="transmembrane region" description="Helical" evidence="2">
    <location>
        <begin position="213"/>
        <end position="233"/>
    </location>
</feature>
<keyword evidence="4" id="KW-1185">Reference proteome</keyword>
<comment type="caution">
    <text evidence="3">The sequence shown here is derived from an EMBL/GenBank/DDBJ whole genome shotgun (WGS) entry which is preliminary data.</text>
</comment>
<reference evidence="3" key="1">
    <citation type="journal article" date="2020" name="bioRxiv">
        <title>Chromosome-level reference genome of the European wasp spider Argiope bruennichi: a resource for studies on range expansion and evolutionary adaptation.</title>
        <authorList>
            <person name="Sheffer M.M."/>
            <person name="Hoppe A."/>
            <person name="Krehenwinkel H."/>
            <person name="Uhl G."/>
            <person name="Kuss A.W."/>
            <person name="Jensen L."/>
            <person name="Jensen C."/>
            <person name="Gillespie R.G."/>
            <person name="Hoff K.J."/>
            <person name="Prost S."/>
        </authorList>
    </citation>
    <scope>NUCLEOTIDE SEQUENCE</scope>
</reference>
<evidence type="ECO:0000256" key="2">
    <source>
        <dbReference type="SAM" id="Phobius"/>
    </source>
</evidence>
<evidence type="ECO:0000256" key="1">
    <source>
        <dbReference type="SAM" id="MobiDB-lite"/>
    </source>
</evidence>
<feature type="compositionally biased region" description="Basic residues" evidence="1">
    <location>
        <begin position="242"/>
        <end position="251"/>
    </location>
</feature>